<dbReference type="GO" id="GO:0022857">
    <property type="term" value="F:transmembrane transporter activity"/>
    <property type="evidence" value="ECO:0007669"/>
    <property type="project" value="InterPro"/>
</dbReference>
<dbReference type="AlphaFoldDB" id="A0AAD5TCA6"/>
<dbReference type="SUPFAM" id="SSF53850">
    <property type="entry name" value="Periplasmic binding protein-like II"/>
    <property type="match status" value="1"/>
</dbReference>
<dbReference type="EMBL" id="JADGJH010000020">
    <property type="protein sequence ID" value="KAJ3142010.1"/>
    <property type="molecule type" value="Genomic_DNA"/>
</dbReference>
<accession>A0AAD5TCA6</accession>
<name>A0AAD5TCA6_9FUNG</name>
<dbReference type="InterPro" id="IPR007210">
    <property type="entry name" value="ABC_Gly_betaine_transp_sub-bd"/>
</dbReference>
<feature type="domain" description="ABC-type glycine betaine transport system substrate-binding" evidence="1">
    <location>
        <begin position="250"/>
        <end position="397"/>
    </location>
</feature>
<protein>
    <recommendedName>
        <fullName evidence="1">ABC-type glycine betaine transport system substrate-binding domain-containing protein</fullName>
    </recommendedName>
</protein>
<keyword evidence="3" id="KW-1185">Reference proteome</keyword>
<evidence type="ECO:0000259" key="1">
    <source>
        <dbReference type="Pfam" id="PF04069"/>
    </source>
</evidence>
<gene>
    <name evidence="2" type="ORF">HK100_003873</name>
</gene>
<sequence length="469" mass="52523">MIISFLLVVYAELSNQKPTRLLELNRGAASEKLFSLSLLASLANNSAINPQGLNATEFASLTSDLLADNLQFSKCWNGSRYGWENAANYTGKKRTINLEQDDWDSAQVATNIFYRLASEVMGFSIRYSEYTGGYDNVLGPRLSAGITDVVMEMWTTGIPVVWFDHGSIGYSGRSGLYVPSWLADNYPTLAFDFWRFFQNPTAVKFFQTKEWDLGSFNSHVCDEPITNGCRNGTYKPAWWTPATASNFLTIWHIDPSWSQYHYERMIDGLGINATITWLGSEFYTFVDAALANGTAFIFYNWKPSSFVATHNVSRLMFPDSDNGMTQKWLLNPVYQPIQADEATTIITKVTPFDFGTDFPEIVSLLSLITIADNEMNQVLKNMVTNNWTYDVAVCDWMLNSEDEWKNWIPAPPTVINSCPRGEGLYESNGMSLCLTCPSGTYNWKSEISEACIACPEDATCPGGSVGNLI</sequence>
<evidence type="ECO:0000313" key="2">
    <source>
        <dbReference type="EMBL" id="KAJ3142010.1"/>
    </source>
</evidence>
<comment type="caution">
    <text evidence="2">The sequence shown here is derived from an EMBL/GenBank/DDBJ whole genome shotgun (WGS) entry which is preliminary data.</text>
</comment>
<proteinExistence type="predicted"/>
<dbReference type="Pfam" id="PF04069">
    <property type="entry name" value="OpuAC"/>
    <property type="match status" value="1"/>
</dbReference>
<organism evidence="2 3">
    <name type="scientific">Physocladia obscura</name>
    <dbReference type="NCBI Taxonomy" id="109957"/>
    <lineage>
        <taxon>Eukaryota</taxon>
        <taxon>Fungi</taxon>
        <taxon>Fungi incertae sedis</taxon>
        <taxon>Chytridiomycota</taxon>
        <taxon>Chytridiomycota incertae sedis</taxon>
        <taxon>Chytridiomycetes</taxon>
        <taxon>Chytridiales</taxon>
        <taxon>Chytriomycetaceae</taxon>
        <taxon>Physocladia</taxon>
    </lineage>
</organism>
<dbReference type="Proteomes" id="UP001211907">
    <property type="component" value="Unassembled WGS sequence"/>
</dbReference>
<reference evidence="2" key="1">
    <citation type="submission" date="2020-05" db="EMBL/GenBank/DDBJ databases">
        <title>Phylogenomic resolution of chytrid fungi.</title>
        <authorList>
            <person name="Stajich J.E."/>
            <person name="Amses K."/>
            <person name="Simmons R."/>
            <person name="Seto K."/>
            <person name="Myers J."/>
            <person name="Bonds A."/>
            <person name="Quandt C.A."/>
            <person name="Barry K."/>
            <person name="Liu P."/>
            <person name="Grigoriev I."/>
            <person name="Longcore J.E."/>
            <person name="James T.Y."/>
        </authorList>
    </citation>
    <scope>NUCLEOTIDE SEQUENCE</scope>
    <source>
        <strain evidence="2">JEL0513</strain>
    </source>
</reference>
<evidence type="ECO:0000313" key="3">
    <source>
        <dbReference type="Proteomes" id="UP001211907"/>
    </source>
</evidence>
<dbReference type="GO" id="GO:0043190">
    <property type="term" value="C:ATP-binding cassette (ABC) transporter complex"/>
    <property type="evidence" value="ECO:0007669"/>
    <property type="project" value="InterPro"/>
</dbReference>